<sequence>MRRKILILLIFTMIIGFTNFPYVYADDRLLLVGTSDKADLYFDSVTLAITKDNNNSTYYDVWVKVTYKQDIQQLNVYTHQQEVLDYNVWHMIIAVTKDRKMYQIRSTTAYGKSGAVLFTSTKAKPMADAAGGSMVDYLADRITEYISKNHIEPMVAPGRKYIPYNKQEYFDLFENKGYKISKIEEAQGPNVYDAAYSSAATTCSFLDKAFDKDVYFGVFGEDSQHLQGAYAAFYTNYLPSKENLNLFYLTLQVLFPDWEQEQSRNWVDQSLEKMNHSDKFMFIHLHKGNDYITITRQDIKENGGILYKMTISQKDPGVVNPIRPYDETERSISVYEEWKPSLISLNV</sequence>
<accession>A0A498R831</accession>
<dbReference type="RefSeq" id="WP_122628078.1">
    <property type="nucleotide sequence ID" value="NZ_UPPP01000072.1"/>
</dbReference>
<dbReference type="EMBL" id="UPPP01000072">
    <property type="protein sequence ID" value="VBB07135.1"/>
    <property type="molecule type" value="Genomic_DNA"/>
</dbReference>
<proteinExistence type="predicted"/>
<reference evidence="1 2" key="1">
    <citation type="submission" date="2018-06" db="EMBL/GenBank/DDBJ databases">
        <authorList>
            <person name="Strepis N."/>
        </authorList>
    </citation>
    <scope>NUCLEOTIDE SEQUENCE [LARGE SCALE GENOMIC DNA]</scope>
    <source>
        <strain evidence="1">LUCI</strain>
    </source>
</reference>
<evidence type="ECO:0000313" key="2">
    <source>
        <dbReference type="Proteomes" id="UP000277811"/>
    </source>
</evidence>
<organism evidence="1 2">
    <name type="scientific">Lucifera butyrica</name>
    <dbReference type="NCBI Taxonomy" id="1351585"/>
    <lineage>
        <taxon>Bacteria</taxon>
        <taxon>Bacillati</taxon>
        <taxon>Bacillota</taxon>
        <taxon>Negativicutes</taxon>
        <taxon>Veillonellales</taxon>
        <taxon>Veillonellaceae</taxon>
        <taxon>Lucifera</taxon>
    </lineage>
</organism>
<evidence type="ECO:0000313" key="1">
    <source>
        <dbReference type="EMBL" id="VBB07135.1"/>
    </source>
</evidence>
<dbReference type="OrthoDB" id="3034195at2"/>
<keyword evidence="2" id="KW-1185">Reference proteome</keyword>
<gene>
    <name evidence="1" type="ORF">LUCI_2379</name>
</gene>
<dbReference type="Proteomes" id="UP000277811">
    <property type="component" value="Unassembled WGS sequence"/>
</dbReference>
<dbReference type="AlphaFoldDB" id="A0A498R831"/>
<name>A0A498R831_9FIRM</name>
<protein>
    <submittedName>
        <fullName evidence="1">Uncharacterized protein</fullName>
    </submittedName>
</protein>